<dbReference type="AlphaFoldDB" id="A0A1T5JRA6"/>
<dbReference type="InterPro" id="IPR035909">
    <property type="entry name" value="CheB_C"/>
</dbReference>
<comment type="similarity">
    <text evidence="3">Belongs to the CheB family.</text>
</comment>
<feature type="active site" evidence="3 4">
    <location>
        <position position="164"/>
    </location>
</feature>
<dbReference type="HAMAP" id="MF_00099">
    <property type="entry name" value="CheB_chemtxs"/>
    <property type="match status" value="1"/>
</dbReference>
<dbReference type="InterPro" id="IPR001789">
    <property type="entry name" value="Sig_transdc_resp-reg_receiver"/>
</dbReference>
<accession>A0A1T5JRA6</accession>
<reference evidence="8 9" key="1">
    <citation type="submission" date="2017-02" db="EMBL/GenBank/DDBJ databases">
        <authorList>
            <person name="Peterson S.W."/>
        </authorList>
    </citation>
    <scope>NUCLEOTIDE SEQUENCE [LARGE SCALE GENOMIC DNA]</scope>
    <source>
        <strain evidence="8 9">DSM 25262</strain>
    </source>
</reference>
<comment type="catalytic activity">
    <reaction evidence="2 3">
        <text>[protein]-L-glutamate 5-O-methyl ester + H2O = L-glutamyl-[protein] + methanol + H(+)</text>
        <dbReference type="Rhea" id="RHEA:23236"/>
        <dbReference type="Rhea" id="RHEA-COMP:10208"/>
        <dbReference type="Rhea" id="RHEA-COMP:10311"/>
        <dbReference type="ChEBI" id="CHEBI:15377"/>
        <dbReference type="ChEBI" id="CHEBI:15378"/>
        <dbReference type="ChEBI" id="CHEBI:17790"/>
        <dbReference type="ChEBI" id="CHEBI:29973"/>
        <dbReference type="ChEBI" id="CHEBI:82795"/>
        <dbReference type="EC" id="3.1.1.61"/>
    </reaction>
</comment>
<feature type="domain" description="Response regulatory" evidence="6">
    <location>
        <begin position="7"/>
        <end position="123"/>
    </location>
</feature>
<dbReference type="GO" id="GO:0008984">
    <property type="term" value="F:protein-glutamate methylesterase activity"/>
    <property type="evidence" value="ECO:0007669"/>
    <property type="project" value="UniProtKB-UniRule"/>
</dbReference>
<feature type="domain" description="CheB-type methylesterase" evidence="7">
    <location>
        <begin position="152"/>
        <end position="342"/>
    </location>
</feature>
<dbReference type="EC" id="3.5.1.44" evidence="3"/>
<evidence type="ECO:0000259" key="7">
    <source>
        <dbReference type="PROSITE" id="PS50122"/>
    </source>
</evidence>
<dbReference type="Proteomes" id="UP000190961">
    <property type="component" value="Unassembled WGS sequence"/>
</dbReference>
<dbReference type="PANTHER" id="PTHR42872:SF3">
    <property type="entry name" value="PROTEIN-GLUTAMATE METHYLESTERASE_PROTEIN-GLUTAMINE GLUTAMINASE 1"/>
    <property type="match status" value="1"/>
</dbReference>
<dbReference type="GO" id="GO:0000156">
    <property type="term" value="F:phosphorelay response regulator activity"/>
    <property type="evidence" value="ECO:0007669"/>
    <property type="project" value="InterPro"/>
</dbReference>
<keyword evidence="9" id="KW-1185">Reference proteome</keyword>
<dbReference type="EC" id="3.1.1.61" evidence="3"/>
<dbReference type="EMBL" id="FUZU01000001">
    <property type="protein sequence ID" value="SKC53906.1"/>
    <property type="molecule type" value="Genomic_DNA"/>
</dbReference>
<keyword evidence="3" id="KW-0963">Cytoplasm</keyword>
<dbReference type="SUPFAM" id="SSF52738">
    <property type="entry name" value="Methylesterase CheB, C-terminal domain"/>
    <property type="match status" value="1"/>
</dbReference>
<sequence>MPGPKIKILLIEDSGFMRIVLSDLLRRDETIEVVATASNGLEGVEKVKHFKPDVVITDMVMPQYDGLYVVQRLMKDMPLPIILLSSMDRTNPRIFDALREGAFDFVDKPGKETALQEYIALTQMVHEASLADYVKLRQLAEGRNTSAHTFEARLNYDLIAIGASTGGPSAIELIVSNLPKNITVPIIIAQHMPSRFITSFAARLADSTGLRVSVAEDGEHLLNNHIYMAPGDANLCVGFSGSSPVMQYSDAIYKEYNHPSIDCLLESIGAMYGRRAIGVILTGMGKDGCSGLKKIREAGGLTISQDEHSSIVYGMPRVAFESGSSMHQMPLTEIPKFIISAL</sequence>
<dbReference type="RefSeq" id="WP_079685933.1">
    <property type="nucleotide sequence ID" value="NZ_FUZU01000001.1"/>
</dbReference>
<evidence type="ECO:0000256" key="1">
    <source>
        <dbReference type="ARBA" id="ARBA00022801"/>
    </source>
</evidence>
<feature type="modified residue" description="4-aspartylphosphate" evidence="3 5">
    <location>
        <position position="58"/>
    </location>
</feature>
<comment type="subcellular location">
    <subcellularLocation>
        <location evidence="3">Cytoplasm</location>
    </subcellularLocation>
</comment>
<dbReference type="GO" id="GO:0050568">
    <property type="term" value="F:protein-glutamine glutaminase activity"/>
    <property type="evidence" value="ECO:0007669"/>
    <property type="project" value="UniProtKB-UniRule"/>
</dbReference>
<dbReference type="PROSITE" id="PS50110">
    <property type="entry name" value="RESPONSE_REGULATORY"/>
    <property type="match status" value="1"/>
</dbReference>
<gene>
    <name evidence="3" type="primary">cheB</name>
    <name evidence="8" type="ORF">SAMN05660236_1392</name>
</gene>
<dbReference type="CDD" id="cd17541">
    <property type="entry name" value="REC_CheB-like"/>
    <property type="match status" value="1"/>
</dbReference>
<dbReference type="Pfam" id="PF00072">
    <property type="entry name" value="Response_reg"/>
    <property type="match status" value="1"/>
</dbReference>
<dbReference type="GO" id="GO:0005737">
    <property type="term" value="C:cytoplasm"/>
    <property type="evidence" value="ECO:0007669"/>
    <property type="project" value="UniProtKB-SubCell"/>
</dbReference>
<evidence type="ECO:0000256" key="4">
    <source>
        <dbReference type="PROSITE-ProRule" id="PRU00050"/>
    </source>
</evidence>
<dbReference type="NCBIfam" id="NF001965">
    <property type="entry name" value="PRK00742.1"/>
    <property type="match status" value="1"/>
</dbReference>
<evidence type="ECO:0000256" key="3">
    <source>
        <dbReference type="HAMAP-Rule" id="MF_00099"/>
    </source>
</evidence>
<comment type="PTM">
    <text evidence="3">Phosphorylated by CheA. Phosphorylation of the N-terminal regulatory domain activates the methylesterase activity.</text>
</comment>
<evidence type="ECO:0000256" key="2">
    <source>
        <dbReference type="ARBA" id="ARBA00048267"/>
    </source>
</evidence>
<proteinExistence type="inferred from homology"/>
<dbReference type="STRING" id="688867.SAMN05660236_1392"/>
<keyword evidence="3 5" id="KW-0597">Phosphoprotein</keyword>
<comment type="catalytic activity">
    <reaction evidence="3">
        <text>L-glutaminyl-[protein] + H2O = L-glutamyl-[protein] + NH4(+)</text>
        <dbReference type="Rhea" id="RHEA:16441"/>
        <dbReference type="Rhea" id="RHEA-COMP:10207"/>
        <dbReference type="Rhea" id="RHEA-COMP:10208"/>
        <dbReference type="ChEBI" id="CHEBI:15377"/>
        <dbReference type="ChEBI" id="CHEBI:28938"/>
        <dbReference type="ChEBI" id="CHEBI:29973"/>
        <dbReference type="ChEBI" id="CHEBI:30011"/>
        <dbReference type="EC" id="3.5.1.44"/>
    </reaction>
</comment>
<dbReference type="SUPFAM" id="SSF52172">
    <property type="entry name" value="CheY-like"/>
    <property type="match status" value="1"/>
</dbReference>
<dbReference type="PROSITE" id="PS50122">
    <property type="entry name" value="CHEB"/>
    <property type="match status" value="1"/>
</dbReference>
<dbReference type="PANTHER" id="PTHR42872">
    <property type="entry name" value="PROTEIN-GLUTAMATE METHYLESTERASE/PROTEIN-GLUTAMINE GLUTAMINASE"/>
    <property type="match status" value="1"/>
</dbReference>
<evidence type="ECO:0000256" key="5">
    <source>
        <dbReference type="PROSITE-ProRule" id="PRU00169"/>
    </source>
</evidence>
<evidence type="ECO:0000259" key="6">
    <source>
        <dbReference type="PROSITE" id="PS50110"/>
    </source>
</evidence>
<keyword evidence="3 4" id="KW-0145">Chemotaxis</keyword>
<keyword evidence="1 3" id="KW-0378">Hydrolase</keyword>
<dbReference type="InterPro" id="IPR011006">
    <property type="entry name" value="CheY-like_superfamily"/>
</dbReference>
<dbReference type="Gene3D" id="3.40.50.180">
    <property type="entry name" value="Methylesterase CheB, C-terminal domain"/>
    <property type="match status" value="1"/>
</dbReference>
<dbReference type="PIRSF" id="PIRSF000876">
    <property type="entry name" value="RR_chemtxs_CheB"/>
    <property type="match status" value="1"/>
</dbReference>
<dbReference type="GO" id="GO:0006935">
    <property type="term" value="P:chemotaxis"/>
    <property type="evidence" value="ECO:0007669"/>
    <property type="project" value="UniProtKB-UniRule"/>
</dbReference>
<dbReference type="InterPro" id="IPR000673">
    <property type="entry name" value="Sig_transdc_resp-reg_Me-estase"/>
</dbReference>
<protein>
    <recommendedName>
        <fullName evidence="3">Protein-glutamate methylesterase/protein-glutamine glutaminase</fullName>
        <ecNumber evidence="3">3.1.1.61</ecNumber>
        <ecNumber evidence="3">3.5.1.44</ecNumber>
    </recommendedName>
</protein>
<dbReference type="InterPro" id="IPR008248">
    <property type="entry name" value="CheB-like"/>
</dbReference>
<evidence type="ECO:0000313" key="8">
    <source>
        <dbReference type="EMBL" id="SKC53906.1"/>
    </source>
</evidence>
<dbReference type="SMART" id="SM00448">
    <property type="entry name" value="REC"/>
    <property type="match status" value="1"/>
</dbReference>
<dbReference type="OrthoDB" id="1524092at2"/>
<feature type="active site" evidence="3 4">
    <location>
        <position position="287"/>
    </location>
</feature>
<evidence type="ECO:0000313" key="9">
    <source>
        <dbReference type="Proteomes" id="UP000190961"/>
    </source>
</evidence>
<feature type="active site" evidence="3 4">
    <location>
        <position position="191"/>
    </location>
</feature>
<organism evidence="8 9">
    <name type="scientific">Ohtaekwangia koreensis</name>
    <dbReference type="NCBI Taxonomy" id="688867"/>
    <lineage>
        <taxon>Bacteria</taxon>
        <taxon>Pseudomonadati</taxon>
        <taxon>Bacteroidota</taxon>
        <taxon>Cytophagia</taxon>
        <taxon>Cytophagales</taxon>
        <taxon>Fulvivirgaceae</taxon>
        <taxon>Ohtaekwangia</taxon>
    </lineage>
</organism>
<comment type="domain">
    <text evidence="3">Contains a C-terminal catalytic domain, and an N-terminal region which modulates catalytic activity.</text>
</comment>
<name>A0A1T5JRA6_9BACT</name>
<comment type="function">
    <text evidence="3">Involved in chemotaxis. Part of a chemotaxis signal transduction system that modulates chemotaxis in response to various stimuli. Catalyzes the demethylation of specific methylglutamate residues introduced into the chemoreceptors (methyl-accepting chemotaxis proteins or MCP) by CheR. Also mediates the irreversible deamidation of specific glutamine residues to glutamic acid.</text>
</comment>
<dbReference type="Gene3D" id="3.40.50.2300">
    <property type="match status" value="1"/>
</dbReference>
<dbReference type="CDD" id="cd16432">
    <property type="entry name" value="CheB_Rec"/>
    <property type="match status" value="1"/>
</dbReference>
<dbReference type="Pfam" id="PF01339">
    <property type="entry name" value="CheB_methylest"/>
    <property type="match status" value="1"/>
</dbReference>